<dbReference type="InterPro" id="IPR006302">
    <property type="entry name" value="T3SS_HrcV"/>
</dbReference>
<keyword evidence="6 9" id="KW-0812">Transmembrane</keyword>
<sequence>MNDLVLALNHWAQKAAKRAELVAAAIVVSIVFMLVLPMPIWLLDVLIAVNLCASGLIVVVSMYMPGPTAFSTFPAVLLLTTLFRLAIEVSTTRLILLEADAGHIVETFGNFVVGGNIVVGLVVFLILTVVQFLVITKGSERVSEVTARFTLDAMPGKQMSIDSDLRAGLISPQVAKQKRSELERESQLHGAMDGAMKFVKGDAIAGIFIVAVNLIGGIAIGVMQRGLAVGEAGQLYSVLTIGDALIAQIPSLLISLTAGMITTRVSNEAEAHSPDGSPAPDAGKTNVGQQIVRELTSEPKALLTAAVIMVIFGLVPGMPTGVFMALAALMAAGGCVGLFAPKIQQQRAAEEQAKLSGVQPFQDATNFRATRPLQLWLPPAMKGTPEAETILMAVRRMRNRVLQQRGIPDIPMLDFMYDELIGTDCVQFRIVEVPMVTSRLRLGWGCTTEPVERLEQLNVGEIEMEEAEGSRRRRCWVKPHSPEALREAGIVWDPWEEVLAADIETELLRNCQMFLGIQEAQRFHKWADVYLPDLGKELGRSVSTPRTAEILQRLAREGVSLRNVRMLLETILDWTQRERDPDVICDQVRMALRRQLCHSVAKDGLIQALLLSPDLEESLRGALRRTTSGDYLDLDQDSEQRILDQLAHMVGTGGLGHTGPIVLTTADIRRALRRMLEDEFFSVPVLAYTELSQHFRIQPVGQIEA</sequence>
<dbReference type="Proteomes" id="UP001371218">
    <property type="component" value="Unassembled WGS sequence"/>
</dbReference>
<dbReference type="InterPro" id="IPR042194">
    <property type="entry name" value="FHIPEP_1"/>
</dbReference>
<gene>
    <name evidence="10" type="primary">sctV</name>
    <name evidence="10" type="ORF">AACH06_04000</name>
</gene>
<comment type="similarity">
    <text evidence="2">Belongs to the FHIPEP (flagella/HR/invasion proteins export pore) family.</text>
</comment>
<comment type="caution">
    <text evidence="10">The sequence shown here is derived from an EMBL/GenBank/DDBJ whole genome shotgun (WGS) entry which is preliminary data.</text>
</comment>
<keyword evidence="4" id="KW-1003">Cell membrane</keyword>
<evidence type="ECO:0000313" key="10">
    <source>
        <dbReference type="EMBL" id="MEK8029976.1"/>
    </source>
</evidence>
<reference evidence="10 11" key="1">
    <citation type="submission" date="2024-04" db="EMBL/GenBank/DDBJ databases">
        <title>Novel species of the genus Ideonella isolated from streams.</title>
        <authorList>
            <person name="Lu H."/>
        </authorList>
    </citation>
    <scope>NUCLEOTIDE SEQUENCE [LARGE SCALE GENOMIC DNA]</scope>
    <source>
        <strain evidence="10 11">DXS29W</strain>
    </source>
</reference>
<evidence type="ECO:0000256" key="2">
    <source>
        <dbReference type="ARBA" id="ARBA00008835"/>
    </source>
</evidence>
<dbReference type="Gene3D" id="3.40.30.60">
    <property type="entry name" value="FHIPEP family, domain 1"/>
    <property type="match status" value="1"/>
</dbReference>
<comment type="subcellular location">
    <subcellularLocation>
        <location evidence="1">Cell inner membrane</location>
        <topology evidence="1">Multi-pass membrane protein</topology>
    </subcellularLocation>
</comment>
<feature type="transmembrane region" description="Helical" evidence="9">
    <location>
        <begin position="301"/>
        <end position="317"/>
    </location>
</feature>
<evidence type="ECO:0000256" key="9">
    <source>
        <dbReference type="SAM" id="Phobius"/>
    </source>
</evidence>
<dbReference type="EMBL" id="JBBUTG010000002">
    <property type="protein sequence ID" value="MEK8029976.1"/>
    <property type="molecule type" value="Genomic_DNA"/>
</dbReference>
<dbReference type="RefSeq" id="WP_341424338.1">
    <property type="nucleotide sequence ID" value="NZ_JBBUTG010000002.1"/>
</dbReference>
<dbReference type="PANTHER" id="PTHR30161:SF2">
    <property type="entry name" value="INVASION PROTEIN INVA"/>
    <property type="match status" value="1"/>
</dbReference>
<dbReference type="InterPro" id="IPR042193">
    <property type="entry name" value="FHIPEP_3"/>
</dbReference>
<dbReference type="PANTHER" id="PTHR30161">
    <property type="entry name" value="FLAGELLAR EXPORT PROTEIN, MEMBRANE FLHA SUBUNIT-RELATED"/>
    <property type="match status" value="1"/>
</dbReference>
<feature type="transmembrane region" description="Helical" evidence="9">
    <location>
        <begin position="76"/>
        <end position="96"/>
    </location>
</feature>
<keyword evidence="3" id="KW-0813">Transport</keyword>
<feature type="transmembrane region" description="Helical" evidence="9">
    <location>
        <begin position="235"/>
        <end position="256"/>
    </location>
</feature>
<organism evidence="10 11">
    <name type="scientific">Ideonella lacteola</name>
    <dbReference type="NCBI Taxonomy" id="2984193"/>
    <lineage>
        <taxon>Bacteria</taxon>
        <taxon>Pseudomonadati</taxon>
        <taxon>Pseudomonadota</taxon>
        <taxon>Betaproteobacteria</taxon>
        <taxon>Burkholderiales</taxon>
        <taxon>Sphaerotilaceae</taxon>
        <taxon>Ideonella</taxon>
    </lineage>
</organism>
<evidence type="ECO:0000256" key="5">
    <source>
        <dbReference type="ARBA" id="ARBA00022519"/>
    </source>
</evidence>
<dbReference type="Gene3D" id="1.10.8.540">
    <property type="entry name" value="FHIPEP family, domain 3"/>
    <property type="match status" value="1"/>
</dbReference>
<evidence type="ECO:0000256" key="3">
    <source>
        <dbReference type="ARBA" id="ARBA00022448"/>
    </source>
</evidence>
<dbReference type="Pfam" id="PF00771">
    <property type="entry name" value="FHIPEP"/>
    <property type="match status" value="1"/>
</dbReference>
<evidence type="ECO:0000256" key="8">
    <source>
        <dbReference type="ARBA" id="ARBA00023136"/>
    </source>
</evidence>
<evidence type="ECO:0000256" key="7">
    <source>
        <dbReference type="ARBA" id="ARBA00022989"/>
    </source>
</evidence>
<name>A0ABU9BJG5_9BURK</name>
<keyword evidence="8 9" id="KW-0472">Membrane</keyword>
<keyword evidence="7 9" id="KW-1133">Transmembrane helix</keyword>
<accession>A0ABU9BJG5</accession>
<proteinExistence type="inferred from homology"/>
<dbReference type="NCBIfam" id="TIGR01399">
    <property type="entry name" value="hrcV"/>
    <property type="match status" value="1"/>
</dbReference>
<feature type="transmembrane region" description="Helical" evidence="9">
    <location>
        <begin position="203"/>
        <end position="223"/>
    </location>
</feature>
<evidence type="ECO:0000256" key="6">
    <source>
        <dbReference type="ARBA" id="ARBA00022692"/>
    </source>
</evidence>
<evidence type="ECO:0000256" key="1">
    <source>
        <dbReference type="ARBA" id="ARBA00004429"/>
    </source>
</evidence>
<feature type="transmembrane region" description="Helical" evidence="9">
    <location>
        <begin position="108"/>
        <end position="134"/>
    </location>
</feature>
<feature type="transmembrane region" description="Helical" evidence="9">
    <location>
        <begin position="21"/>
        <end position="40"/>
    </location>
</feature>
<dbReference type="PRINTS" id="PR00949">
    <property type="entry name" value="TYPE3IMAPROT"/>
</dbReference>
<dbReference type="PIRSF" id="PIRSF005419">
    <property type="entry name" value="FlhA"/>
    <property type="match status" value="1"/>
</dbReference>
<feature type="transmembrane region" description="Helical" evidence="9">
    <location>
        <begin position="46"/>
        <end position="64"/>
    </location>
</feature>
<dbReference type="Gene3D" id="3.40.50.12790">
    <property type="entry name" value="FHIPEP family, domain 4"/>
    <property type="match status" value="1"/>
</dbReference>
<dbReference type="InterPro" id="IPR042196">
    <property type="entry name" value="FHIPEP_4"/>
</dbReference>
<keyword evidence="5" id="KW-0997">Cell inner membrane</keyword>
<keyword evidence="11" id="KW-1185">Reference proteome</keyword>
<evidence type="ECO:0000256" key="4">
    <source>
        <dbReference type="ARBA" id="ARBA00022475"/>
    </source>
</evidence>
<evidence type="ECO:0000313" key="11">
    <source>
        <dbReference type="Proteomes" id="UP001371218"/>
    </source>
</evidence>
<dbReference type="InterPro" id="IPR001712">
    <property type="entry name" value="T3SS_FHIPEP"/>
</dbReference>
<protein>
    <submittedName>
        <fullName evidence="10">Type III secretion system export apparatus subunit SctV</fullName>
    </submittedName>
</protein>